<dbReference type="SMART" id="SM00014">
    <property type="entry name" value="acidPPc"/>
    <property type="match status" value="1"/>
</dbReference>
<feature type="region of interest" description="Disordered" evidence="1">
    <location>
        <begin position="207"/>
        <end position="234"/>
    </location>
</feature>
<feature type="transmembrane region" description="Helical" evidence="2">
    <location>
        <begin position="241"/>
        <end position="260"/>
    </location>
</feature>
<organism evidence="4 5">
    <name type="scientific">Candidatus Brachybacterium merdavium</name>
    <dbReference type="NCBI Taxonomy" id="2838513"/>
    <lineage>
        <taxon>Bacteria</taxon>
        <taxon>Bacillati</taxon>
        <taxon>Actinomycetota</taxon>
        <taxon>Actinomycetes</taxon>
        <taxon>Micrococcales</taxon>
        <taxon>Dermabacteraceae</taxon>
        <taxon>Brachybacterium</taxon>
    </lineage>
</organism>
<keyword evidence="2" id="KW-0472">Membrane</keyword>
<dbReference type="AlphaFoldDB" id="A0A9D2RNW2"/>
<dbReference type="Proteomes" id="UP000823823">
    <property type="component" value="Unassembled WGS sequence"/>
</dbReference>
<evidence type="ECO:0000313" key="4">
    <source>
        <dbReference type="EMBL" id="HJB10580.1"/>
    </source>
</evidence>
<feature type="transmembrane region" description="Helical" evidence="2">
    <location>
        <begin position="57"/>
        <end position="84"/>
    </location>
</feature>
<evidence type="ECO:0000256" key="1">
    <source>
        <dbReference type="SAM" id="MobiDB-lite"/>
    </source>
</evidence>
<gene>
    <name evidence="4" type="ORF">H9786_08630</name>
</gene>
<reference evidence="4" key="2">
    <citation type="submission" date="2021-04" db="EMBL/GenBank/DDBJ databases">
        <authorList>
            <person name="Gilroy R."/>
        </authorList>
    </citation>
    <scope>NUCLEOTIDE SEQUENCE</scope>
    <source>
        <strain evidence="4">ChiHjej13B12-24818</strain>
    </source>
</reference>
<evidence type="ECO:0000313" key="5">
    <source>
        <dbReference type="Proteomes" id="UP000823823"/>
    </source>
</evidence>
<protein>
    <submittedName>
        <fullName evidence="4">Phosphatase PAP2 family protein</fullName>
    </submittedName>
</protein>
<feature type="transmembrane region" description="Helical" evidence="2">
    <location>
        <begin position="129"/>
        <end position="148"/>
    </location>
</feature>
<accession>A0A9D2RNW2</accession>
<evidence type="ECO:0000256" key="2">
    <source>
        <dbReference type="SAM" id="Phobius"/>
    </source>
</evidence>
<comment type="caution">
    <text evidence="4">The sequence shown here is derived from an EMBL/GenBank/DDBJ whole genome shotgun (WGS) entry which is preliminary data.</text>
</comment>
<feature type="transmembrane region" description="Helical" evidence="2">
    <location>
        <begin position="280"/>
        <end position="302"/>
    </location>
</feature>
<feature type="transmembrane region" description="Helical" evidence="2">
    <location>
        <begin position="12"/>
        <end position="37"/>
    </location>
</feature>
<dbReference type="EMBL" id="DWZH01000064">
    <property type="protein sequence ID" value="HJB10580.1"/>
    <property type="molecule type" value="Genomic_DNA"/>
</dbReference>
<keyword evidence="2" id="KW-1133">Transmembrane helix</keyword>
<reference evidence="4" key="1">
    <citation type="journal article" date="2021" name="PeerJ">
        <title>Extensive microbial diversity within the chicken gut microbiome revealed by metagenomics and culture.</title>
        <authorList>
            <person name="Gilroy R."/>
            <person name="Ravi A."/>
            <person name="Getino M."/>
            <person name="Pursley I."/>
            <person name="Horton D.L."/>
            <person name="Alikhan N.F."/>
            <person name="Baker D."/>
            <person name="Gharbi K."/>
            <person name="Hall N."/>
            <person name="Watson M."/>
            <person name="Adriaenssens E.M."/>
            <person name="Foster-Nyarko E."/>
            <person name="Jarju S."/>
            <person name="Secka A."/>
            <person name="Antonio M."/>
            <person name="Oren A."/>
            <person name="Chaudhuri R.R."/>
            <person name="La Ragione R."/>
            <person name="Hildebrand F."/>
            <person name="Pallen M.J."/>
        </authorList>
    </citation>
    <scope>NUCLEOTIDE SEQUENCE</scope>
    <source>
        <strain evidence="4">ChiHjej13B12-24818</strain>
    </source>
</reference>
<keyword evidence="2" id="KW-0812">Transmembrane</keyword>
<feature type="transmembrane region" description="Helical" evidence="2">
    <location>
        <begin position="91"/>
        <end position="109"/>
    </location>
</feature>
<dbReference type="InterPro" id="IPR036938">
    <property type="entry name" value="PAP2/HPO_sf"/>
</dbReference>
<dbReference type="SUPFAM" id="SSF48317">
    <property type="entry name" value="Acid phosphatase/Vanadium-dependent haloperoxidase"/>
    <property type="match status" value="1"/>
</dbReference>
<evidence type="ECO:0000259" key="3">
    <source>
        <dbReference type="SMART" id="SM00014"/>
    </source>
</evidence>
<dbReference type="Pfam" id="PF01569">
    <property type="entry name" value="PAP2"/>
    <property type="match status" value="1"/>
</dbReference>
<dbReference type="InterPro" id="IPR000326">
    <property type="entry name" value="PAP2/HPO"/>
</dbReference>
<proteinExistence type="predicted"/>
<dbReference type="Gene3D" id="1.20.144.10">
    <property type="entry name" value="Phosphatidic acid phosphatase type 2/haloperoxidase"/>
    <property type="match status" value="1"/>
</dbReference>
<sequence length="306" mass="30788">MSAGTSGGGVRPVLALLSAVVCAAAIWALAHFAVGTASGQRLDQLTVSGALAHEGQLAQVAALVVTTVRVPVVAGMLAVAALLVVLRRARLLLPLGVLVVGANLTTQAVKHLAINREVLGPGIDVTPNSFPSGHTTLAASAVIALVLASGRFRGVVAILGALWTAGAGIGTLVVGWHRPSDVVGAILVVAAWTFLVLAADGAHARRRRAQSVRRPDPGRRGRGRRRAGTPRAGARLGAGDLTAAVLLGLAGAAMLVVGALTFTGMQLPLTLADAAQQQAAFTGTAAVIGGGVCGWLALVLTLRTPH</sequence>
<feature type="domain" description="Phosphatidic acid phosphatase type 2/haloperoxidase" evidence="3">
    <location>
        <begin position="89"/>
        <end position="197"/>
    </location>
</feature>
<feature type="transmembrane region" description="Helical" evidence="2">
    <location>
        <begin position="182"/>
        <end position="204"/>
    </location>
</feature>
<name>A0A9D2RNW2_9MICO</name>
<feature type="transmembrane region" description="Helical" evidence="2">
    <location>
        <begin position="155"/>
        <end position="176"/>
    </location>
</feature>